<keyword evidence="3" id="KW-0472">Membrane</keyword>
<reference evidence="4" key="2">
    <citation type="journal article" date="2021" name="Microbiome">
        <title>Successional dynamics and alternative stable states in a saline activated sludge microbial community over 9 years.</title>
        <authorList>
            <person name="Wang Y."/>
            <person name="Ye J."/>
            <person name="Ju F."/>
            <person name="Liu L."/>
            <person name="Boyd J.A."/>
            <person name="Deng Y."/>
            <person name="Parks D.H."/>
            <person name="Jiang X."/>
            <person name="Yin X."/>
            <person name="Woodcroft B.J."/>
            <person name="Tyson G.W."/>
            <person name="Hugenholtz P."/>
            <person name="Polz M.F."/>
            <person name="Zhang T."/>
        </authorList>
    </citation>
    <scope>NUCLEOTIDE SEQUENCE</scope>
    <source>
        <strain evidence="4">HKST-UBA11</strain>
    </source>
</reference>
<feature type="coiled-coil region" evidence="1">
    <location>
        <begin position="98"/>
        <end position="125"/>
    </location>
</feature>
<feature type="region of interest" description="Disordered" evidence="2">
    <location>
        <begin position="136"/>
        <end position="166"/>
    </location>
</feature>
<evidence type="ECO:0000256" key="1">
    <source>
        <dbReference type="SAM" id="Coils"/>
    </source>
</evidence>
<dbReference type="EMBL" id="JAGQLH010000023">
    <property type="protein sequence ID" value="MCA9385499.1"/>
    <property type="molecule type" value="Genomic_DNA"/>
</dbReference>
<evidence type="ECO:0000313" key="4">
    <source>
        <dbReference type="EMBL" id="MCA9385499.1"/>
    </source>
</evidence>
<keyword evidence="3" id="KW-1133">Transmembrane helix</keyword>
<gene>
    <name evidence="4" type="ORF">KC717_02530</name>
</gene>
<evidence type="ECO:0000313" key="5">
    <source>
        <dbReference type="Proteomes" id="UP000754563"/>
    </source>
</evidence>
<evidence type="ECO:0000256" key="3">
    <source>
        <dbReference type="SAM" id="Phobius"/>
    </source>
</evidence>
<proteinExistence type="predicted"/>
<comment type="caution">
    <text evidence="4">The sequence shown here is derived from an EMBL/GenBank/DDBJ whole genome shotgun (WGS) entry which is preliminary data.</text>
</comment>
<keyword evidence="1" id="KW-0175">Coiled coil</keyword>
<dbReference type="Proteomes" id="UP000754563">
    <property type="component" value="Unassembled WGS sequence"/>
</dbReference>
<sequence length="166" mass="18962">MEIERTYRKEDFDSPFLKLKRKVSDLLEAFKLLPNHKKAVVVMLLVAFMVLVIGTLSIVLGSIHTFQGDPDESSEELLVEDLQSIDSDIDAIFEDYDLNSIESDVEDIEDLFESYETELSKINASLNDFIIPASSPIAKDEDDENRRDIQVDETITLSEEKQDNEE</sequence>
<dbReference type="AlphaFoldDB" id="A0A955L8E4"/>
<reference evidence="4" key="1">
    <citation type="submission" date="2020-04" db="EMBL/GenBank/DDBJ databases">
        <authorList>
            <person name="Zhang T."/>
        </authorList>
    </citation>
    <scope>NUCLEOTIDE SEQUENCE</scope>
    <source>
        <strain evidence="4">HKST-UBA11</strain>
    </source>
</reference>
<name>A0A955L8E4_9BACT</name>
<evidence type="ECO:0000256" key="2">
    <source>
        <dbReference type="SAM" id="MobiDB-lite"/>
    </source>
</evidence>
<organism evidence="4 5">
    <name type="scientific">Candidatus Dojkabacteria bacterium</name>
    <dbReference type="NCBI Taxonomy" id="2099670"/>
    <lineage>
        <taxon>Bacteria</taxon>
        <taxon>Candidatus Dojkabacteria</taxon>
    </lineage>
</organism>
<keyword evidence="3" id="KW-0812">Transmembrane</keyword>
<protein>
    <submittedName>
        <fullName evidence="4">Uncharacterized protein</fullName>
    </submittedName>
</protein>
<accession>A0A955L8E4</accession>
<feature type="transmembrane region" description="Helical" evidence="3">
    <location>
        <begin position="40"/>
        <end position="63"/>
    </location>
</feature>